<dbReference type="SUPFAM" id="SSF48576">
    <property type="entry name" value="Terpenoid synthases"/>
    <property type="match status" value="1"/>
</dbReference>
<dbReference type="KEGG" id="kcm:ABWK59_08045"/>
<proteinExistence type="predicted"/>
<dbReference type="Gene3D" id="1.10.600.10">
    <property type="entry name" value="Farnesyl Diphosphate Synthase"/>
    <property type="match status" value="1"/>
</dbReference>
<dbReference type="EMBL" id="CP159872">
    <property type="protein sequence ID" value="XCM78884.1"/>
    <property type="molecule type" value="Genomic_DNA"/>
</dbReference>
<protein>
    <submittedName>
        <fullName evidence="2">Terpene synthase family protein</fullName>
    </submittedName>
</protein>
<name>A0AAU8JSX7_9ACTN</name>
<evidence type="ECO:0000313" key="2">
    <source>
        <dbReference type="EMBL" id="XCM78884.1"/>
    </source>
</evidence>
<dbReference type="InterPro" id="IPR008949">
    <property type="entry name" value="Isoprenoid_synthase_dom_sf"/>
</dbReference>
<feature type="region of interest" description="Disordered" evidence="1">
    <location>
        <begin position="286"/>
        <end position="327"/>
    </location>
</feature>
<organism evidence="2">
    <name type="scientific">Kitasatospora camelliae</name>
    <dbReference type="NCBI Taxonomy" id="3156397"/>
    <lineage>
        <taxon>Bacteria</taxon>
        <taxon>Bacillati</taxon>
        <taxon>Actinomycetota</taxon>
        <taxon>Actinomycetes</taxon>
        <taxon>Kitasatosporales</taxon>
        <taxon>Streptomycetaceae</taxon>
        <taxon>Kitasatospora</taxon>
    </lineage>
</organism>
<accession>A0AAU8JSX7</accession>
<evidence type="ECO:0000256" key="1">
    <source>
        <dbReference type="SAM" id="MobiDB-lite"/>
    </source>
</evidence>
<dbReference type="AlphaFoldDB" id="A0AAU8JSX7"/>
<sequence length="341" mass="37655">MGFCEDPERRRRITGMAAHEFVCRIARDAEGTVGLELVSQWLCSMLTLDDEWDAGRLSRDPARMLTTVTRLLMVINSPEALRDDPDLYLASVRDVFQRARLWAPAEAVKRWADSQLESFMGAACVVAHRADARTMSLDDYLTVGPLDRGTRSCINIIEVAERTAVPQSELDTPRVRALTQAAKFLVLCAADVYSYRRESSQGALESNIVDVLQRHHGTSQRQALLDAAALHDRTMCLFLKLSERTEKHASHELRRHIRQLHNLVSGNLEWGSTSHRYTADPAETLAAPIGGAEGGAPAGSTGGPGSAGHARPPAVRAERPSDGRLSAPPMSAISWWWDQLR</sequence>
<dbReference type="RefSeq" id="WP_354639125.1">
    <property type="nucleotide sequence ID" value="NZ_CP159872.1"/>
</dbReference>
<feature type="compositionally biased region" description="Gly residues" evidence="1">
    <location>
        <begin position="291"/>
        <end position="306"/>
    </location>
</feature>
<dbReference type="Pfam" id="PF19086">
    <property type="entry name" value="Terpene_syn_C_2"/>
    <property type="match status" value="1"/>
</dbReference>
<reference evidence="2" key="1">
    <citation type="submission" date="2024-06" db="EMBL/GenBank/DDBJ databases">
        <title>The genome sequences of Kitasatospora sp. strain HUAS MG31.</title>
        <authorList>
            <person name="Mo P."/>
        </authorList>
    </citation>
    <scope>NUCLEOTIDE SEQUENCE</scope>
    <source>
        <strain evidence="2">HUAS MG31</strain>
    </source>
</reference>
<gene>
    <name evidence="2" type="ORF">ABWK59_08045</name>
</gene>